<dbReference type="PROSITE" id="PS50927">
    <property type="entry name" value="BULB_LECTIN"/>
    <property type="match status" value="1"/>
</dbReference>
<dbReference type="InterPro" id="IPR004360">
    <property type="entry name" value="Glyas_Fos-R_dOase_dom"/>
</dbReference>
<evidence type="ECO:0000313" key="3">
    <source>
        <dbReference type="EMBL" id="ACZ23630.1"/>
    </source>
</evidence>
<dbReference type="RefSeq" id="WP_012868698.1">
    <property type="nucleotide sequence ID" value="NC_013521.1"/>
</dbReference>
<dbReference type="Pfam" id="PF00903">
    <property type="entry name" value="Glyoxalase"/>
    <property type="match status" value="2"/>
</dbReference>
<dbReference type="OrthoDB" id="9793039at2"/>
<dbReference type="SUPFAM" id="SSF54593">
    <property type="entry name" value="Glyoxalase/Bleomycin resistance protein/Dihydroxybiphenyl dioxygenase"/>
    <property type="match status" value="2"/>
</dbReference>
<dbReference type="CDD" id="cd07247">
    <property type="entry name" value="SgaA_N_like"/>
    <property type="match status" value="1"/>
</dbReference>
<dbReference type="eggNOG" id="COG3324">
    <property type="taxonomic scope" value="Bacteria"/>
</dbReference>
<keyword evidence="4" id="KW-1185">Reference proteome</keyword>
<evidence type="ECO:0000313" key="4">
    <source>
        <dbReference type="Proteomes" id="UP000000322"/>
    </source>
</evidence>
<dbReference type="PANTHER" id="PTHR33993">
    <property type="entry name" value="GLYOXALASE-RELATED"/>
    <property type="match status" value="1"/>
</dbReference>
<reference evidence="3 4" key="1">
    <citation type="journal article" date="2009" name="Stand. Genomic Sci.">
        <title>Complete genome sequence of Sanguibacter keddieii type strain (ST-74).</title>
        <authorList>
            <person name="Ivanova N."/>
            <person name="Sikorski J."/>
            <person name="Sims D."/>
            <person name="Brettin T."/>
            <person name="Detter J.C."/>
            <person name="Han C."/>
            <person name="Lapidus A."/>
            <person name="Copeland A."/>
            <person name="Glavina Del Rio T."/>
            <person name="Nolan M."/>
            <person name="Chen F."/>
            <person name="Lucas S."/>
            <person name="Tice H."/>
            <person name="Cheng J.F."/>
            <person name="Bruce D."/>
            <person name="Goodwin L."/>
            <person name="Pitluck S."/>
            <person name="Pati A."/>
            <person name="Mavromatis K."/>
            <person name="Chen A."/>
            <person name="Palaniappan K."/>
            <person name="D'haeseleer P."/>
            <person name="Chain P."/>
            <person name="Bristow J."/>
            <person name="Eisen J.A."/>
            <person name="Markowitz V."/>
            <person name="Hugenholtz P."/>
            <person name="Goker M."/>
            <person name="Pukall R."/>
            <person name="Klenk H.P."/>
            <person name="Kyrpides N.C."/>
        </authorList>
    </citation>
    <scope>NUCLEOTIDE SEQUENCE [LARGE SCALE GENOMIC DNA]</scope>
    <source>
        <strain evidence="4">ATCC 51767 / DSM 10542 / NCFB 3025 / ST-74</strain>
    </source>
</reference>
<dbReference type="InterPro" id="IPR037523">
    <property type="entry name" value="VOC_core"/>
</dbReference>
<evidence type="ECO:0000259" key="1">
    <source>
        <dbReference type="PROSITE" id="PS50927"/>
    </source>
</evidence>
<dbReference type="EMBL" id="CP001819">
    <property type="protein sequence ID" value="ACZ23630.1"/>
    <property type="molecule type" value="Genomic_DNA"/>
</dbReference>
<organism evidence="3 4">
    <name type="scientific">Sanguibacter keddieii (strain ATCC 51767 / DSM 10542 / NCFB 3025 / ST-74)</name>
    <dbReference type="NCBI Taxonomy" id="446469"/>
    <lineage>
        <taxon>Bacteria</taxon>
        <taxon>Bacillati</taxon>
        <taxon>Actinomycetota</taxon>
        <taxon>Actinomycetes</taxon>
        <taxon>Micrococcales</taxon>
        <taxon>Sanguibacteraceae</taxon>
        <taxon>Sanguibacter</taxon>
    </lineage>
</organism>
<keyword evidence="3" id="KW-0456">Lyase</keyword>
<dbReference type="GO" id="GO:0016829">
    <property type="term" value="F:lyase activity"/>
    <property type="evidence" value="ECO:0007669"/>
    <property type="project" value="UniProtKB-KW"/>
</dbReference>
<evidence type="ECO:0000259" key="2">
    <source>
        <dbReference type="PROSITE" id="PS51819"/>
    </source>
</evidence>
<dbReference type="KEGG" id="ske:Sked_37470"/>
<feature type="domain" description="VOC" evidence="2">
    <location>
        <begin position="139"/>
        <end position="263"/>
    </location>
</feature>
<dbReference type="Proteomes" id="UP000000322">
    <property type="component" value="Chromosome"/>
</dbReference>
<dbReference type="Gene3D" id="3.10.180.10">
    <property type="entry name" value="2,3-Dihydroxybiphenyl 1,2-Dioxygenase, domain 1"/>
    <property type="match status" value="2"/>
</dbReference>
<dbReference type="HOGENOM" id="CLU_069623_0_0_11"/>
<dbReference type="AlphaFoldDB" id="D1BGB3"/>
<dbReference type="PROSITE" id="PS51819">
    <property type="entry name" value="VOC"/>
    <property type="match status" value="2"/>
</dbReference>
<dbReference type="InterPro" id="IPR001480">
    <property type="entry name" value="Bulb-type_lectin_dom"/>
</dbReference>
<accession>D1BGB3</accession>
<protein>
    <submittedName>
        <fullName evidence="3">Lactoylglutathione lyase family protein</fullName>
    </submittedName>
</protein>
<feature type="domain" description="VOC" evidence="2">
    <location>
        <begin position="11"/>
        <end position="125"/>
    </location>
</feature>
<dbReference type="PANTHER" id="PTHR33993:SF10">
    <property type="entry name" value="CONSERVED PROTEIN"/>
    <property type="match status" value="1"/>
</dbReference>
<sequence>MPAREPAPLGAPIWIDLASGDTARAADFYSALFGWTASEGRPEYGGYVTFSKDGSMIAGMMPNHPGSGFPDAWGTFFAVADSGATVASVEQNGGRVLVEPMTVDVQGTMAVFVDSTGTTFQTWQPDQNTGFELSREHGTPAWHELVTHDYTAAIDFYRTVLGWETRVESDTEDYRYTVHVADGVDRSGIEDGSRGGAAAAAAGDGATAPASWVVYFWADDVDAAVAVAVEHGGSVVDPPTDSPYGRTATVADPTGARFSLLQTMPAEG</sequence>
<gene>
    <name evidence="3" type="ordered locus">Sked_37470</name>
</gene>
<feature type="domain" description="Bulb-type lectin" evidence="1">
    <location>
        <begin position="1"/>
        <end position="110"/>
    </location>
</feature>
<proteinExistence type="predicted"/>
<name>D1BGB3_SANKS</name>
<dbReference type="InterPro" id="IPR029068">
    <property type="entry name" value="Glyas_Bleomycin-R_OHBP_Dase"/>
</dbReference>
<dbReference type="InterPro" id="IPR052164">
    <property type="entry name" value="Anthracycline_SecMetBiosynth"/>
</dbReference>